<reference evidence="1" key="1">
    <citation type="submission" date="2021-06" db="EMBL/GenBank/DDBJ databases">
        <authorList>
            <person name="Kallberg Y."/>
            <person name="Tangrot J."/>
            <person name="Rosling A."/>
        </authorList>
    </citation>
    <scope>NUCLEOTIDE SEQUENCE</scope>
    <source>
        <strain evidence="1">BR232B</strain>
    </source>
</reference>
<evidence type="ECO:0000313" key="2">
    <source>
        <dbReference type="Proteomes" id="UP000789739"/>
    </source>
</evidence>
<dbReference type="EMBL" id="CAJVPI010000005">
    <property type="protein sequence ID" value="CAG8452398.1"/>
    <property type="molecule type" value="Genomic_DNA"/>
</dbReference>
<keyword evidence="2" id="KW-1185">Reference proteome</keyword>
<dbReference type="OrthoDB" id="2434317at2759"/>
<accession>A0A9N8YWF6</accession>
<organism evidence="1 2">
    <name type="scientific">Paraglomus brasilianum</name>
    <dbReference type="NCBI Taxonomy" id="144538"/>
    <lineage>
        <taxon>Eukaryota</taxon>
        <taxon>Fungi</taxon>
        <taxon>Fungi incertae sedis</taxon>
        <taxon>Mucoromycota</taxon>
        <taxon>Glomeromycotina</taxon>
        <taxon>Glomeromycetes</taxon>
        <taxon>Paraglomerales</taxon>
        <taxon>Paraglomeraceae</taxon>
        <taxon>Paraglomus</taxon>
    </lineage>
</organism>
<sequence>MDMMDYYRKELNINMLDEAKVLDGVKKNLQKVADVMFGFDASCRLKAQELVYNWKRGVLLARNILIFLIRKIK</sequence>
<dbReference type="AlphaFoldDB" id="A0A9N8YWF6"/>
<protein>
    <submittedName>
        <fullName evidence="1">7066_t:CDS:1</fullName>
    </submittedName>
</protein>
<gene>
    <name evidence="1" type="ORF">PBRASI_LOCUS113</name>
</gene>
<comment type="caution">
    <text evidence="1">The sequence shown here is derived from an EMBL/GenBank/DDBJ whole genome shotgun (WGS) entry which is preliminary data.</text>
</comment>
<dbReference type="Proteomes" id="UP000789739">
    <property type="component" value="Unassembled WGS sequence"/>
</dbReference>
<evidence type="ECO:0000313" key="1">
    <source>
        <dbReference type="EMBL" id="CAG8452398.1"/>
    </source>
</evidence>
<proteinExistence type="predicted"/>
<name>A0A9N8YWF6_9GLOM</name>